<dbReference type="PANTHER" id="PTHR48081">
    <property type="entry name" value="AB HYDROLASE SUPERFAMILY PROTEIN C4A8.06C"/>
    <property type="match status" value="1"/>
</dbReference>
<dbReference type="GO" id="GO:0016787">
    <property type="term" value="F:hydrolase activity"/>
    <property type="evidence" value="ECO:0007669"/>
    <property type="project" value="UniProtKB-KW"/>
</dbReference>
<dbReference type="Proteomes" id="UP001530293">
    <property type="component" value="Unassembled WGS sequence"/>
</dbReference>
<protein>
    <recommendedName>
        <fullName evidence="2">Alpha/beta hydrolase fold-3 domain-containing protein</fullName>
    </recommendedName>
</protein>
<dbReference type="AlphaFoldDB" id="A0ABD3MC25"/>
<evidence type="ECO:0000256" key="1">
    <source>
        <dbReference type="ARBA" id="ARBA00022801"/>
    </source>
</evidence>
<dbReference type="InterPro" id="IPR050300">
    <property type="entry name" value="GDXG_lipolytic_enzyme"/>
</dbReference>
<accession>A0ABD3MC25</accession>
<dbReference type="InterPro" id="IPR013094">
    <property type="entry name" value="AB_hydrolase_3"/>
</dbReference>
<feature type="domain" description="Alpha/beta hydrolase fold-3" evidence="2">
    <location>
        <begin position="99"/>
        <end position="311"/>
    </location>
</feature>
<keyword evidence="1" id="KW-0378">Hydrolase</keyword>
<keyword evidence="4" id="KW-1185">Reference proteome</keyword>
<comment type="caution">
    <text evidence="3">The sequence shown here is derived from an EMBL/GenBank/DDBJ whole genome shotgun (WGS) entry which is preliminary data.</text>
</comment>
<evidence type="ECO:0000259" key="2">
    <source>
        <dbReference type="Pfam" id="PF07859"/>
    </source>
</evidence>
<sequence>MKPEDAQNNDGQVDHIKNWKDHVHPELKPLMRWILDFSVNSWWKAHLLHVLLRLPVPVSAGVQVRKIKGIGAYFYPAGADDDDDDDEQSSKNNSPSSAILWIHGGGRIVGSPSGGGTAASCSKLVTKFGIPVLSAEYRLAPNHAHPAALDDIISAYHWLAKKCRGGKIAVGGESAGGGLAAELCQRLLDEQSEMNVPLPVCQLLIYPMLDDRTCENESHSKVPPHLVWNNTSNHYAWSCYLGPDYKPGDENLPKYASASRREDLSGLPPAWIHVGDLDLFHEECIEYSRRLKYHGVETELVLTKGGFHGMMSMGTNEQPVLEVWDSLHGFGKEYLSD</sequence>
<dbReference type="PANTHER" id="PTHR48081:SF8">
    <property type="entry name" value="ALPHA_BETA HYDROLASE FOLD-3 DOMAIN-CONTAINING PROTEIN-RELATED"/>
    <property type="match status" value="1"/>
</dbReference>
<dbReference type="EMBL" id="JALLBG020000157">
    <property type="protein sequence ID" value="KAL3761142.1"/>
    <property type="molecule type" value="Genomic_DNA"/>
</dbReference>
<dbReference type="Pfam" id="PF07859">
    <property type="entry name" value="Abhydrolase_3"/>
    <property type="match status" value="1"/>
</dbReference>
<gene>
    <name evidence="3" type="ORF">ACHAWU_002392</name>
</gene>
<evidence type="ECO:0000313" key="3">
    <source>
        <dbReference type="EMBL" id="KAL3761142.1"/>
    </source>
</evidence>
<dbReference type="Gene3D" id="3.40.50.1820">
    <property type="entry name" value="alpha/beta hydrolase"/>
    <property type="match status" value="1"/>
</dbReference>
<name>A0ABD3MC25_9STRA</name>
<proteinExistence type="predicted"/>
<dbReference type="SUPFAM" id="SSF53474">
    <property type="entry name" value="alpha/beta-Hydrolases"/>
    <property type="match status" value="1"/>
</dbReference>
<dbReference type="InterPro" id="IPR029058">
    <property type="entry name" value="AB_hydrolase_fold"/>
</dbReference>
<evidence type="ECO:0000313" key="4">
    <source>
        <dbReference type="Proteomes" id="UP001530293"/>
    </source>
</evidence>
<organism evidence="3 4">
    <name type="scientific">Discostella pseudostelligera</name>
    <dbReference type="NCBI Taxonomy" id="259834"/>
    <lineage>
        <taxon>Eukaryota</taxon>
        <taxon>Sar</taxon>
        <taxon>Stramenopiles</taxon>
        <taxon>Ochrophyta</taxon>
        <taxon>Bacillariophyta</taxon>
        <taxon>Coscinodiscophyceae</taxon>
        <taxon>Thalassiosirophycidae</taxon>
        <taxon>Stephanodiscales</taxon>
        <taxon>Stephanodiscaceae</taxon>
        <taxon>Discostella</taxon>
    </lineage>
</organism>
<reference evidence="3 4" key="1">
    <citation type="submission" date="2024-10" db="EMBL/GenBank/DDBJ databases">
        <title>Updated reference genomes for cyclostephanoid diatoms.</title>
        <authorList>
            <person name="Roberts W.R."/>
            <person name="Alverson A.J."/>
        </authorList>
    </citation>
    <scope>NUCLEOTIDE SEQUENCE [LARGE SCALE GENOMIC DNA]</scope>
    <source>
        <strain evidence="3 4">AJA232-27</strain>
    </source>
</reference>